<feature type="transmembrane region" description="Helical" evidence="1">
    <location>
        <begin position="156"/>
        <end position="180"/>
    </location>
</feature>
<accession>A0AAW1JC76</accession>
<proteinExistence type="predicted"/>
<gene>
    <name evidence="3" type="ORF">RND81_08G203600</name>
</gene>
<dbReference type="Proteomes" id="UP001443914">
    <property type="component" value="Unassembled WGS sequence"/>
</dbReference>
<dbReference type="InterPro" id="IPR040283">
    <property type="entry name" value="DDB_G0292058-like"/>
</dbReference>
<comment type="caution">
    <text evidence="3">The sequence shown here is derived from an EMBL/GenBank/DDBJ whole genome shotgun (WGS) entry which is preliminary data.</text>
</comment>
<feature type="transmembrane region" description="Helical" evidence="1">
    <location>
        <begin position="121"/>
        <end position="144"/>
    </location>
</feature>
<protein>
    <submittedName>
        <fullName evidence="3">Uncharacterized protein</fullName>
    </submittedName>
</protein>
<keyword evidence="1" id="KW-0472">Membrane</keyword>
<feature type="transmembrane region" description="Helical" evidence="1">
    <location>
        <begin position="296"/>
        <end position="322"/>
    </location>
</feature>
<evidence type="ECO:0000313" key="4">
    <source>
        <dbReference type="Proteomes" id="UP001443914"/>
    </source>
</evidence>
<reference evidence="3" key="1">
    <citation type="submission" date="2024-03" db="EMBL/GenBank/DDBJ databases">
        <title>WGS assembly of Saponaria officinalis var. Norfolk2.</title>
        <authorList>
            <person name="Jenkins J."/>
            <person name="Shu S."/>
            <person name="Grimwood J."/>
            <person name="Barry K."/>
            <person name="Goodstein D."/>
            <person name="Schmutz J."/>
            <person name="Leebens-Mack J."/>
            <person name="Osbourn A."/>
        </authorList>
    </citation>
    <scope>NUCLEOTIDE SEQUENCE [LARGE SCALE GENOMIC DNA]</scope>
    <source>
        <strain evidence="3">JIC</strain>
    </source>
</reference>
<sequence>MLCRASKMVLNSPSSLFLPTLLLFLCTLLCVTVTVVVADVSTVQTLAPSPEEPSYIGGGGEGEGGGGGEGYYYGGQNSVLVLAPRRTHRKDPLNGFKYYTAGWNITDHHYWASVGYSAAPLFIISVVWFVVFGLSLLTICLCHCCCQREPFGYSRVAYMLSLVLLVLFTLSAIIGCLVLYTGQEKFQHSTVSTLDYLVYQADTVVWKLQNVSDYLSSAKQIGIQNVFLPSNVQTDIDQIDSEINTSAGFLSHQSTNTADDIRDVLASMRLTLIIISAVMLSLVFLGFLFSLFGMQVLVYTLVVFGWILVTGTFILCGIFLLFHNAAADTCVAMHQWVENPTAHTALDEILPCVDPATAQDTLKRSKEVSSQLVDLVNSVISNVSNINFGPQFKPFYFNQSGPLVPFICNPFNPDLTDRTCSRGEVNLDNATQALGNYVCQADSTGICSTTGRLTPPMYNQMEAAVNVSYGLYNYGPDLTALQDCSFVRDTFTEIYSDHCPGLRRYSRWVYSGLVLVSFAVMLSLIFWVVYGRERKYRLYTKRRLSAARAAHKKT</sequence>
<dbReference type="GO" id="GO:0009506">
    <property type="term" value="C:plasmodesma"/>
    <property type="evidence" value="ECO:0007669"/>
    <property type="project" value="TreeGrafter"/>
</dbReference>
<keyword evidence="1" id="KW-1133">Transmembrane helix</keyword>
<dbReference type="PANTHER" id="PTHR31414:SF13">
    <property type="entry name" value="TRANSMEMBRANE PROTEIN"/>
    <property type="match status" value="1"/>
</dbReference>
<dbReference type="AlphaFoldDB" id="A0AAW1JC76"/>
<evidence type="ECO:0000256" key="1">
    <source>
        <dbReference type="SAM" id="Phobius"/>
    </source>
</evidence>
<dbReference type="GO" id="GO:0005886">
    <property type="term" value="C:plasma membrane"/>
    <property type="evidence" value="ECO:0007669"/>
    <property type="project" value="TreeGrafter"/>
</dbReference>
<evidence type="ECO:0000313" key="3">
    <source>
        <dbReference type="EMBL" id="KAK9699911.1"/>
    </source>
</evidence>
<keyword evidence="4" id="KW-1185">Reference proteome</keyword>
<keyword evidence="1" id="KW-0812">Transmembrane</keyword>
<feature type="transmembrane region" description="Helical" evidence="1">
    <location>
        <begin position="270"/>
        <end position="289"/>
    </location>
</feature>
<keyword evidence="2" id="KW-0732">Signal</keyword>
<organism evidence="3 4">
    <name type="scientific">Saponaria officinalis</name>
    <name type="common">Common soapwort</name>
    <name type="synonym">Lychnis saponaria</name>
    <dbReference type="NCBI Taxonomy" id="3572"/>
    <lineage>
        <taxon>Eukaryota</taxon>
        <taxon>Viridiplantae</taxon>
        <taxon>Streptophyta</taxon>
        <taxon>Embryophyta</taxon>
        <taxon>Tracheophyta</taxon>
        <taxon>Spermatophyta</taxon>
        <taxon>Magnoliopsida</taxon>
        <taxon>eudicotyledons</taxon>
        <taxon>Gunneridae</taxon>
        <taxon>Pentapetalae</taxon>
        <taxon>Caryophyllales</taxon>
        <taxon>Caryophyllaceae</taxon>
        <taxon>Caryophylleae</taxon>
        <taxon>Saponaria</taxon>
    </lineage>
</organism>
<evidence type="ECO:0000256" key="2">
    <source>
        <dbReference type="SAM" id="SignalP"/>
    </source>
</evidence>
<feature type="chain" id="PRO_5043598204" evidence="2">
    <location>
        <begin position="39"/>
        <end position="554"/>
    </location>
</feature>
<dbReference type="EMBL" id="JBDFQZ010000008">
    <property type="protein sequence ID" value="KAK9699911.1"/>
    <property type="molecule type" value="Genomic_DNA"/>
</dbReference>
<name>A0AAW1JC76_SAPOF</name>
<feature type="transmembrane region" description="Helical" evidence="1">
    <location>
        <begin position="508"/>
        <end position="530"/>
    </location>
</feature>
<feature type="signal peptide" evidence="2">
    <location>
        <begin position="1"/>
        <end position="38"/>
    </location>
</feature>
<dbReference type="PANTHER" id="PTHR31414">
    <property type="entry name" value="TRANSMEMBRANE PROTEIN DDB_G0292058"/>
    <property type="match status" value="1"/>
</dbReference>